<feature type="compositionally biased region" description="Polar residues" evidence="1">
    <location>
        <begin position="163"/>
        <end position="174"/>
    </location>
</feature>
<feature type="compositionally biased region" description="Basic and acidic residues" evidence="1">
    <location>
        <begin position="66"/>
        <end position="89"/>
    </location>
</feature>
<evidence type="ECO:0000313" key="3">
    <source>
        <dbReference type="EMBL" id="CAK4032862.1"/>
    </source>
</evidence>
<feature type="compositionally biased region" description="Basic and acidic residues" evidence="1">
    <location>
        <begin position="129"/>
        <end position="143"/>
    </location>
</feature>
<feature type="compositionally biased region" description="Basic and acidic residues" evidence="1">
    <location>
        <begin position="403"/>
        <end position="413"/>
    </location>
</feature>
<accession>A0AAI8Z5K9</accession>
<feature type="compositionally biased region" description="Polar residues" evidence="1">
    <location>
        <begin position="271"/>
        <end position="285"/>
    </location>
</feature>
<feature type="transmembrane region" description="Helical" evidence="2">
    <location>
        <begin position="538"/>
        <end position="558"/>
    </location>
</feature>
<feature type="compositionally biased region" description="Gly residues" evidence="1">
    <location>
        <begin position="445"/>
        <end position="455"/>
    </location>
</feature>
<feature type="compositionally biased region" description="Basic and acidic residues" evidence="1">
    <location>
        <begin position="435"/>
        <end position="444"/>
    </location>
</feature>
<feature type="compositionally biased region" description="Acidic residues" evidence="1">
    <location>
        <begin position="348"/>
        <end position="369"/>
    </location>
</feature>
<gene>
    <name evidence="3" type="ORF">LECACI_7A008020</name>
</gene>
<reference evidence="3" key="1">
    <citation type="submission" date="2023-11" db="EMBL/GenBank/DDBJ databases">
        <authorList>
            <person name="Alioto T."/>
            <person name="Alioto T."/>
            <person name="Gomez Garrido J."/>
        </authorList>
    </citation>
    <scope>NUCLEOTIDE SEQUENCE</scope>
</reference>
<feature type="compositionally biased region" description="Basic and acidic residues" evidence="1">
    <location>
        <begin position="189"/>
        <end position="209"/>
    </location>
</feature>
<protein>
    <submittedName>
        <fullName evidence="3">Uncharacterized protein</fullName>
    </submittedName>
</protein>
<feature type="transmembrane region" description="Helical" evidence="2">
    <location>
        <begin position="617"/>
        <end position="642"/>
    </location>
</feature>
<proteinExistence type="predicted"/>
<feature type="compositionally biased region" description="Basic and acidic residues" evidence="1">
    <location>
        <begin position="323"/>
        <end position="337"/>
    </location>
</feature>
<dbReference type="Proteomes" id="UP001296104">
    <property type="component" value="Unassembled WGS sequence"/>
</dbReference>
<feature type="compositionally biased region" description="Acidic residues" evidence="1">
    <location>
        <begin position="414"/>
        <end position="423"/>
    </location>
</feature>
<feature type="compositionally biased region" description="Acidic residues" evidence="1">
    <location>
        <begin position="298"/>
        <end position="310"/>
    </location>
</feature>
<dbReference type="EMBL" id="CAVMBE010000072">
    <property type="protein sequence ID" value="CAK4032862.1"/>
    <property type="molecule type" value="Genomic_DNA"/>
</dbReference>
<keyword evidence="2" id="KW-1133">Transmembrane helix</keyword>
<evidence type="ECO:0000256" key="2">
    <source>
        <dbReference type="SAM" id="Phobius"/>
    </source>
</evidence>
<organism evidence="3 4">
    <name type="scientific">Lecanosticta acicola</name>
    <dbReference type="NCBI Taxonomy" id="111012"/>
    <lineage>
        <taxon>Eukaryota</taxon>
        <taxon>Fungi</taxon>
        <taxon>Dikarya</taxon>
        <taxon>Ascomycota</taxon>
        <taxon>Pezizomycotina</taxon>
        <taxon>Dothideomycetes</taxon>
        <taxon>Dothideomycetidae</taxon>
        <taxon>Mycosphaerellales</taxon>
        <taxon>Mycosphaerellaceae</taxon>
        <taxon>Lecanosticta</taxon>
    </lineage>
</organism>
<evidence type="ECO:0000313" key="4">
    <source>
        <dbReference type="Proteomes" id="UP001296104"/>
    </source>
</evidence>
<feature type="compositionally biased region" description="Basic and acidic residues" evidence="1">
    <location>
        <begin position="1"/>
        <end position="15"/>
    </location>
</feature>
<keyword evidence="2" id="KW-0472">Membrane</keyword>
<keyword evidence="4" id="KW-1185">Reference proteome</keyword>
<sequence>MADRHGDYHNEEQGSDHWLAAATTATAAQEGQGYDNDALSDSQHLSQREPGPHGAAAAPCSHHLGSQHDHCQQHYEDEGDRCQGQHDRSCPSSAPVSTFSSFPAYSEQHGVEQRLNPRQYEPYDGLSAEMERAEELRDERQYDDSLADGGEEGLTNDPRHFTSSDIGHLNTNDGGTLRLQDEANIDVDQATKEAELAAATDSRDSHSSDRSAPSAWCPREGDEQSDRVGERDGKEQHLSMAAAKHEDTEDPANNYDSNDERHTFHHRPGTENGNDSATSSPSSRCSGIMGLPRREGEQQEEEEEEEEVGDVDLQSQVSSEVTEPLRDPESSRGRSLADELTGVGEFEGGGEGEEEWEEGGEEEKEENQEKEEKGEKGEEEEEPSDPASLERMSLFEEMTALDQETKGEEFQEEGKEEVEEEDQSSYYPQANEFGPGKEREEDGWRGLGEGGPFGGRGEEIWEERDQQGNVAADEIIQEPFIDYGNEDKQANPTPISQRILHFLSLFIVTHPVPPHEIINNPLQYTGLRLQLRAHHQNYLKVALTVLCIPLTYVFFYHFPQNLVTSLIAHDEHKGDPDVLKKWVRGQYRREMETGLGVSRNALEVLIKHHTRWVMFEVAIGLLAGLAVGIGGLALVFIVIGLFGVETEVFVWMGIIGSGNVSGTVLVDTGVSHHLPGPVAAPIRGGDGAGRGGNIMLSSPDMASRLCIDLLLNQPPLLATTATASLLLYQAWSLSTLNFHLPPRDALNEAFQLAIEATPARSSPSFSLSNDFDFRANAEKSSNPLQSLANEYLIREERGRKRRSVLLDNGGVEGEIFGMLLSPGSSRSSLPVVRGERELDEEGSNNDIDIWECCVPCVLEALRLVRVVVRREEEEGGVRGVR</sequence>
<feature type="region of interest" description="Disordered" evidence="1">
    <location>
        <begin position="1"/>
        <end position="458"/>
    </location>
</feature>
<name>A0AAI8Z5K9_9PEZI</name>
<comment type="caution">
    <text evidence="3">The sequence shown here is derived from an EMBL/GenBank/DDBJ whole genome shotgun (WGS) entry which is preliminary data.</text>
</comment>
<feature type="compositionally biased region" description="Basic and acidic residues" evidence="1">
    <location>
        <begin position="219"/>
        <end position="247"/>
    </location>
</feature>
<keyword evidence="2" id="KW-0812">Transmembrane</keyword>
<dbReference type="AlphaFoldDB" id="A0AAI8Z5K9"/>
<evidence type="ECO:0000256" key="1">
    <source>
        <dbReference type="SAM" id="MobiDB-lite"/>
    </source>
</evidence>
<feature type="compositionally biased region" description="Polar residues" evidence="1">
    <location>
        <begin position="90"/>
        <end position="103"/>
    </location>
</feature>